<proteinExistence type="predicted"/>
<accession>A0A1M7Q7S5</accession>
<organism evidence="1 2">
    <name type="scientific">Duganella sacchari</name>
    <dbReference type="NCBI Taxonomy" id="551987"/>
    <lineage>
        <taxon>Bacteria</taxon>
        <taxon>Pseudomonadati</taxon>
        <taxon>Pseudomonadota</taxon>
        <taxon>Betaproteobacteria</taxon>
        <taxon>Burkholderiales</taxon>
        <taxon>Oxalobacteraceae</taxon>
        <taxon>Telluria group</taxon>
        <taxon>Duganella</taxon>
    </lineage>
</organism>
<protein>
    <submittedName>
        <fullName evidence="1">Uncharacterized protein</fullName>
    </submittedName>
</protein>
<dbReference type="Proteomes" id="UP000184339">
    <property type="component" value="Unassembled WGS sequence"/>
</dbReference>
<dbReference type="AlphaFoldDB" id="A0A1M7Q7S5"/>
<dbReference type="OrthoDB" id="8778478at2"/>
<dbReference type="RefSeq" id="WP_072786010.1">
    <property type="nucleotide sequence ID" value="NZ_FRCX01000006.1"/>
</dbReference>
<sequence length="133" mass="14366">MSALIVSKSLPEPAGASPQGAVWQQLLRWHENGQQLAFVYSRSLGGLVQTGQGKLGQLSLDAATIEAGSSRLFIVLAGATYEAGPQLFFTPNLLSRFHVNGVAVRLANHDWLFLSDESLPAIGMEHLTKRIEP</sequence>
<gene>
    <name evidence="1" type="ORF">SAMN05192549_106284</name>
</gene>
<name>A0A1M7Q7S5_9BURK</name>
<evidence type="ECO:0000313" key="2">
    <source>
        <dbReference type="Proteomes" id="UP000184339"/>
    </source>
</evidence>
<evidence type="ECO:0000313" key="1">
    <source>
        <dbReference type="EMBL" id="SHN26274.1"/>
    </source>
</evidence>
<keyword evidence="2" id="KW-1185">Reference proteome</keyword>
<dbReference type="EMBL" id="FRCX01000006">
    <property type="protein sequence ID" value="SHN26274.1"/>
    <property type="molecule type" value="Genomic_DNA"/>
</dbReference>
<reference evidence="2" key="1">
    <citation type="submission" date="2016-11" db="EMBL/GenBank/DDBJ databases">
        <authorList>
            <person name="Varghese N."/>
            <person name="Submissions S."/>
        </authorList>
    </citation>
    <scope>NUCLEOTIDE SEQUENCE [LARGE SCALE GENOMIC DNA]</scope>
    <source>
        <strain evidence="2">Sac-22</strain>
    </source>
</reference>